<keyword evidence="3" id="KW-1185">Reference proteome</keyword>
<evidence type="ECO:0000313" key="2">
    <source>
        <dbReference type="EMBL" id="KAJ3644628.1"/>
    </source>
</evidence>
<proteinExistence type="predicted"/>
<evidence type="ECO:0000256" key="1">
    <source>
        <dbReference type="SAM" id="MobiDB-lite"/>
    </source>
</evidence>
<comment type="caution">
    <text evidence="2">The sequence shown here is derived from an EMBL/GenBank/DDBJ whole genome shotgun (WGS) entry which is preliminary data.</text>
</comment>
<sequence length="92" mass="10723">MLEWPYFPHELAWNAAVMARKSADMWARRSHPFDALFLHYLEQEKYLECNYFVCTPCIAVRSKPPRIQDFGAPSSHESLIGPRFRKNSIPPG</sequence>
<dbReference type="EMBL" id="JALNTZ010000007">
    <property type="protein sequence ID" value="KAJ3644628.1"/>
    <property type="molecule type" value="Genomic_DNA"/>
</dbReference>
<name>A0AA38HVH1_9CUCU</name>
<dbReference type="AlphaFoldDB" id="A0AA38HVH1"/>
<evidence type="ECO:0000313" key="3">
    <source>
        <dbReference type="Proteomes" id="UP001168821"/>
    </source>
</evidence>
<dbReference type="Proteomes" id="UP001168821">
    <property type="component" value="Unassembled WGS sequence"/>
</dbReference>
<protein>
    <submittedName>
        <fullName evidence="2">Uncharacterized protein</fullName>
    </submittedName>
</protein>
<gene>
    <name evidence="2" type="ORF">Zmor_022346</name>
</gene>
<reference evidence="2" key="1">
    <citation type="journal article" date="2023" name="G3 (Bethesda)">
        <title>Whole genome assemblies of Zophobas morio and Tenebrio molitor.</title>
        <authorList>
            <person name="Kaur S."/>
            <person name="Stinson S.A."/>
            <person name="diCenzo G.C."/>
        </authorList>
    </citation>
    <scope>NUCLEOTIDE SEQUENCE</scope>
    <source>
        <strain evidence="2">QUZm001</strain>
    </source>
</reference>
<accession>A0AA38HVH1</accession>
<organism evidence="2 3">
    <name type="scientific">Zophobas morio</name>
    <dbReference type="NCBI Taxonomy" id="2755281"/>
    <lineage>
        <taxon>Eukaryota</taxon>
        <taxon>Metazoa</taxon>
        <taxon>Ecdysozoa</taxon>
        <taxon>Arthropoda</taxon>
        <taxon>Hexapoda</taxon>
        <taxon>Insecta</taxon>
        <taxon>Pterygota</taxon>
        <taxon>Neoptera</taxon>
        <taxon>Endopterygota</taxon>
        <taxon>Coleoptera</taxon>
        <taxon>Polyphaga</taxon>
        <taxon>Cucujiformia</taxon>
        <taxon>Tenebrionidae</taxon>
        <taxon>Zophobas</taxon>
    </lineage>
</organism>
<feature type="region of interest" description="Disordered" evidence="1">
    <location>
        <begin position="69"/>
        <end position="92"/>
    </location>
</feature>